<evidence type="ECO:0000313" key="2">
    <source>
        <dbReference type="EMBL" id="GBM70681.1"/>
    </source>
</evidence>
<accession>A0A4Y2HZ10</accession>
<comment type="caution">
    <text evidence="2">The sequence shown here is derived from an EMBL/GenBank/DDBJ whole genome shotgun (WGS) entry which is preliminary data.</text>
</comment>
<evidence type="ECO:0000313" key="3">
    <source>
        <dbReference type="Proteomes" id="UP000499080"/>
    </source>
</evidence>
<dbReference type="OrthoDB" id="8067992at2759"/>
<dbReference type="EMBL" id="BGPR01002266">
    <property type="protein sequence ID" value="GBM70681.1"/>
    <property type="molecule type" value="Genomic_DNA"/>
</dbReference>
<organism evidence="2 3">
    <name type="scientific">Araneus ventricosus</name>
    <name type="common">Orbweaver spider</name>
    <name type="synonym">Epeira ventricosa</name>
    <dbReference type="NCBI Taxonomy" id="182803"/>
    <lineage>
        <taxon>Eukaryota</taxon>
        <taxon>Metazoa</taxon>
        <taxon>Ecdysozoa</taxon>
        <taxon>Arthropoda</taxon>
        <taxon>Chelicerata</taxon>
        <taxon>Arachnida</taxon>
        <taxon>Araneae</taxon>
        <taxon>Araneomorphae</taxon>
        <taxon>Entelegynae</taxon>
        <taxon>Araneoidea</taxon>
        <taxon>Araneidae</taxon>
        <taxon>Araneus</taxon>
    </lineage>
</organism>
<dbReference type="Pfam" id="PF22936">
    <property type="entry name" value="Pol_BBD"/>
    <property type="match status" value="1"/>
</dbReference>
<reference evidence="2 3" key="1">
    <citation type="journal article" date="2019" name="Sci. Rep.">
        <title>Orb-weaving spider Araneus ventricosus genome elucidates the spidroin gene catalogue.</title>
        <authorList>
            <person name="Kono N."/>
            <person name="Nakamura H."/>
            <person name="Ohtoshi R."/>
            <person name="Moran D.A.P."/>
            <person name="Shinohara A."/>
            <person name="Yoshida Y."/>
            <person name="Fujiwara M."/>
            <person name="Mori M."/>
            <person name="Tomita M."/>
            <person name="Arakawa K."/>
        </authorList>
    </citation>
    <scope>NUCLEOTIDE SEQUENCE [LARGE SCALE GENOMIC DNA]</scope>
</reference>
<sequence>MKRNCHTFKNEGFEKEKGESLKPGQAFMTVAEKSPDYWLIDCGASHHVSSKLNWFSSCKMFDAPRPLRLGGGRCMYAKGIGDVQVEMLAKGKWNPGPLTNVWYVTESGQNLFSSGAALDKGLIEFADNKHKEFRSKYGDTVAVGIRSSGVYKLLMRVLIPESA</sequence>
<proteinExistence type="predicted"/>
<name>A0A4Y2HZ10_ARAVE</name>
<dbReference type="AlphaFoldDB" id="A0A4Y2HZ10"/>
<keyword evidence="3" id="KW-1185">Reference proteome</keyword>
<evidence type="ECO:0000259" key="1">
    <source>
        <dbReference type="Pfam" id="PF22936"/>
    </source>
</evidence>
<dbReference type="InterPro" id="IPR054722">
    <property type="entry name" value="PolX-like_BBD"/>
</dbReference>
<protein>
    <recommendedName>
        <fullName evidence="1">Retrovirus-related Pol polyprotein from transposon TNT 1-94-like beta-barrel domain-containing protein</fullName>
    </recommendedName>
</protein>
<dbReference type="Proteomes" id="UP000499080">
    <property type="component" value="Unassembled WGS sequence"/>
</dbReference>
<feature type="domain" description="Retrovirus-related Pol polyprotein from transposon TNT 1-94-like beta-barrel" evidence="1">
    <location>
        <begin position="38"/>
        <end position="121"/>
    </location>
</feature>
<gene>
    <name evidence="2" type="ORF">AVEN_270788_1</name>
</gene>